<dbReference type="InterPro" id="IPR050312">
    <property type="entry name" value="IolE/XylAMocC-like"/>
</dbReference>
<keyword evidence="4" id="KW-1185">Reference proteome</keyword>
<organism evidence="3 4">
    <name type="scientific">Pedobacter hiemivivus</name>
    <dbReference type="NCBI Taxonomy" id="2530454"/>
    <lineage>
        <taxon>Bacteria</taxon>
        <taxon>Pseudomonadati</taxon>
        <taxon>Bacteroidota</taxon>
        <taxon>Sphingobacteriia</taxon>
        <taxon>Sphingobacteriales</taxon>
        <taxon>Sphingobacteriaceae</taxon>
        <taxon>Pedobacter</taxon>
    </lineage>
</organism>
<dbReference type="OrthoDB" id="9801960at2"/>
<keyword evidence="1" id="KW-0732">Signal</keyword>
<feature type="chain" id="PRO_5020771164" evidence="1">
    <location>
        <begin position="21"/>
        <end position="313"/>
    </location>
</feature>
<dbReference type="Pfam" id="PF01261">
    <property type="entry name" value="AP_endonuc_2"/>
    <property type="match status" value="1"/>
</dbReference>
<dbReference type="GO" id="GO:0016853">
    <property type="term" value="F:isomerase activity"/>
    <property type="evidence" value="ECO:0007669"/>
    <property type="project" value="UniProtKB-KW"/>
</dbReference>
<reference evidence="3 4" key="1">
    <citation type="submission" date="2019-02" db="EMBL/GenBank/DDBJ databases">
        <title>Pedobacter sp. RP-3-8 sp. nov., isolated from Arctic soil.</title>
        <authorList>
            <person name="Dahal R.H."/>
        </authorList>
    </citation>
    <scope>NUCLEOTIDE SEQUENCE [LARGE SCALE GENOMIC DNA]</scope>
    <source>
        <strain evidence="3 4">RP-3-8</strain>
    </source>
</reference>
<dbReference type="AlphaFoldDB" id="A0A4R0MVA7"/>
<feature type="domain" description="Xylose isomerase-like TIM barrel" evidence="2">
    <location>
        <begin position="46"/>
        <end position="289"/>
    </location>
</feature>
<comment type="caution">
    <text evidence="3">The sequence shown here is derived from an EMBL/GenBank/DDBJ whole genome shotgun (WGS) entry which is preliminary data.</text>
</comment>
<dbReference type="RefSeq" id="WP_131610808.1">
    <property type="nucleotide sequence ID" value="NZ_SJSM01000015.1"/>
</dbReference>
<sequence>MELKKKFLLWVLSLCFFCAAAQKKTAYKPLKLGYSIGLNKISKEELQNAKKAGIDYIEIGGWNALLDKQTRAFILSDEDLKKKIDEVKLIADEAGIKIWSLHMPYGKDEDISIADEVARKRTLSTHEKIIKYAAVLKPQIILFHPSWYLGLNERELRKDELIKSALELNKKVEKINAKMVVENMLGPQLLKSPQQERPLCRSVDEVTEIMGRLPKNIYAAVDMNHIKNPEKLINALGNRLKSVHIADGDGLAERHYFPCSGKGKNDWNAIFSALYGAGYDGAFIYESAYPSLAAMKPCYETMYTNFLSTIKEK</sequence>
<feature type="signal peptide" evidence="1">
    <location>
        <begin position="1"/>
        <end position="20"/>
    </location>
</feature>
<evidence type="ECO:0000313" key="3">
    <source>
        <dbReference type="EMBL" id="TCC91070.1"/>
    </source>
</evidence>
<dbReference type="EMBL" id="SJSM01000015">
    <property type="protein sequence ID" value="TCC91070.1"/>
    <property type="molecule type" value="Genomic_DNA"/>
</dbReference>
<protein>
    <submittedName>
        <fullName evidence="3">Sugar phosphate isomerase/epimerase</fullName>
    </submittedName>
</protein>
<dbReference type="SUPFAM" id="SSF51658">
    <property type="entry name" value="Xylose isomerase-like"/>
    <property type="match status" value="1"/>
</dbReference>
<evidence type="ECO:0000313" key="4">
    <source>
        <dbReference type="Proteomes" id="UP000291117"/>
    </source>
</evidence>
<dbReference type="PANTHER" id="PTHR12110:SF53">
    <property type="entry name" value="BLR5974 PROTEIN"/>
    <property type="match status" value="1"/>
</dbReference>
<keyword evidence="3" id="KW-0413">Isomerase</keyword>
<dbReference type="InterPro" id="IPR013022">
    <property type="entry name" value="Xyl_isomerase-like_TIM-brl"/>
</dbReference>
<dbReference type="InterPro" id="IPR036237">
    <property type="entry name" value="Xyl_isomerase-like_sf"/>
</dbReference>
<dbReference type="PANTHER" id="PTHR12110">
    <property type="entry name" value="HYDROXYPYRUVATE ISOMERASE"/>
    <property type="match status" value="1"/>
</dbReference>
<evidence type="ECO:0000259" key="2">
    <source>
        <dbReference type="Pfam" id="PF01261"/>
    </source>
</evidence>
<evidence type="ECO:0000256" key="1">
    <source>
        <dbReference type="SAM" id="SignalP"/>
    </source>
</evidence>
<name>A0A4R0MVA7_9SPHI</name>
<dbReference type="Gene3D" id="3.20.20.150">
    <property type="entry name" value="Divalent-metal-dependent TIM barrel enzymes"/>
    <property type="match status" value="1"/>
</dbReference>
<accession>A0A4R0MVA7</accession>
<proteinExistence type="predicted"/>
<dbReference type="Proteomes" id="UP000291117">
    <property type="component" value="Unassembled WGS sequence"/>
</dbReference>
<gene>
    <name evidence="3" type="ORF">EZ444_19400</name>
</gene>